<evidence type="ECO:0000256" key="7">
    <source>
        <dbReference type="ARBA" id="ARBA00023295"/>
    </source>
</evidence>
<dbReference type="InterPro" id="IPR008928">
    <property type="entry name" value="6-hairpin_glycosidase_sf"/>
</dbReference>
<dbReference type="EC" id="3.2.1.4" evidence="3"/>
<keyword evidence="5" id="KW-0136">Cellulose degradation</keyword>
<protein>
    <recommendedName>
        <fullName evidence="3">cellulase</fullName>
        <ecNumber evidence="3">3.2.1.4</ecNumber>
    </recommendedName>
</protein>
<name>A0A6J8BCF9_MYTCO</name>
<evidence type="ECO:0000256" key="5">
    <source>
        <dbReference type="ARBA" id="ARBA00023001"/>
    </source>
</evidence>
<sequence>MLQAMGIVGKARKTAVRQIGEAAERSSCWLWHRRDDLSWKPSADELEPSEDIKAPAESNRDSEMKEDEQSREYDSRKAAYHYLCLENDHKTNIPTKRVKIWAMEVVEHSPNRKTYQMKSKYAYGPQIIDVQFRLIYKKGDIPLDGSCSSNVEPTEEPETTTTQQPVSTKYDYAKVIELSILFYEAQRSGKLSPDNRIPYRGDSALNDKGFLGEDLTGGWYDGKTK</sequence>
<dbReference type="OrthoDB" id="6139141at2759"/>
<dbReference type="GO" id="GO:0030245">
    <property type="term" value="P:cellulose catabolic process"/>
    <property type="evidence" value="ECO:0007669"/>
    <property type="project" value="UniProtKB-KW"/>
</dbReference>
<dbReference type="AlphaFoldDB" id="A0A6J8BCF9"/>
<dbReference type="GO" id="GO:0008810">
    <property type="term" value="F:cellulase activity"/>
    <property type="evidence" value="ECO:0007669"/>
    <property type="project" value="UniProtKB-EC"/>
</dbReference>
<gene>
    <name evidence="11" type="ORF">MCOR_17170</name>
</gene>
<dbReference type="InterPro" id="IPR001701">
    <property type="entry name" value="Glyco_hydro_9"/>
</dbReference>
<evidence type="ECO:0000256" key="8">
    <source>
        <dbReference type="ARBA" id="ARBA00023326"/>
    </source>
</evidence>
<evidence type="ECO:0000256" key="2">
    <source>
        <dbReference type="ARBA" id="ARBA00007072"/>
    </source>
</evidence>
<evidence type="ECO:0000256" key="4">
    <source>
        <dbReference type="ARBA" id="ARBA00022801"/>
    </source>
</evidence>
<comment type="catalytic activity">
    <reaction evidence="1">
        <text>Endohydrolysis of (1-&gt;4)-beta-D-glucosidic linkages in cellulose, lichenin and cereal beta-D-glucans.</text>
        <dbReference type="EC" id="3.2.1.4"/>
    </reaction>
</comment>
<keyword evidence="6" id="KW-0119">Carbohydrate metabolism</keyword>
<accession>A0A6J8BCF9</accession>
<evidence type="ECO:0000313" key="12">
    <source>
        <dbReference type="Proteomes" id="UP000507470"/>
    </source>
</evidence>
<reference evidence="11 12" key="1">
    <citation type="submission" date="2020-06" db="EMBL/GenBank/DDBJ databases">
        <authorList>
            <person name="Li R."/>
            <person name="Bekaert M."/>
        </authorList>
    </citation>
    <scope>NUCLEOTIDE SEQUENCE [LARGE SCALE GENOMIC DNA]</scope>
    <source>
        <strain evidence="12">wild</strain>
    </source>
</reference>
<dbReference type="Gene3D" id="1.50.10.10">
    <property type="match status" value="1"/>
</dbReference>
<feature type="domain" description="Glycoside hydrolase family 9" evidence="10">
    <location>
        <begin position="172"/>
        <end position="221"/>
    </location>
</feature>
<evidence type="ECO:0000256" key="6">
    <source>
        <dbReference type="ARBA" id="ARBA00023277"/>
    </source>
</evidence>
<evidence type="ECO:0000256" key="3">
    <source>
        <dbReference type="ARBA" id="ARBA00012601"/>
    </source>
</evidence>
<proteinExistence type="inferred from homology"/>
<feature type="region of interest" description="Disordered" evidence="9">
    <location>
        <begin position="146"/>
        <end position="165"/>
    </location>
</feature>
<keyword evidence="8" id="KW-0624">Polysaccharide degradation</keyword>
<organism evidence="11 12">
    <name type="scientific">Mytilus coruscus</name>
    <name type="common">Sea mussel</name>
    <dbReference type="NCBI Taxonomy" id="42192"/>
    <lineage>
        <taxon>Eukaryota</taxon>
        <taxon>Metazoa</taxon>
        <taxon>Spiralia</taxon>
        <taxon>Lophotrochozoa</taxon>
        <taxon>Mollusca</taxon>
        <taxon>Bivalvia</taxon>
        <taxon>Autobranchia</taxon>
        <taxon>Pteriomorphia</taxon>
        <taxon>Mytilida</taxon>
        <taxon>Mytiloidea</taxon>
        <taxon>Mytilidae</taxon>
        <taxon>Mytilinae</taxon>
        <taxon>Mytilus</taxon>
    </lineage>
</organism>
<comment type="similarity">
    <text evidence="2">Belongs to the glycosyl hydrolase 9 (cellulase E) family.</text>
</comment>
<feature type="region of interest" description="Disordered" evidence="9">
    <location>
        <begin position="41"/>
        <end position="73"/>
    </location>
</feature>
<dbReference type="PANTHER" id="PTHR22298">
    <property type="entry name" value="ENDO-1,4-BETA-GLUCANASE"/>
    <property type="match status" value="1"/>
</dbReference>
<feature type="compositionally biased region" description="Basic and acidic residues" evidence="9">
    <location>
        <begin position="50"/>
        <end position="73"/>
    </location>
</feature>
<evidence type="ECO:0000259" key="10">
    <source>
        <dbReference type="Pfam" id="PF00759"/>
    </source>
</evidence>
<dbReference type="EMBL" id="CACVKT020003036">
    <property type="protein sequence ID" value="CAC5381276.1"/>
    <property type="molecule type" value="Genomic_DNA"/>
</dbReference>
<dbReference type="SUPFAM" id="SSF48208">
    <property type="entry name" value="Six-hairpin glycosidases"/>
    <property type="match status" value="1"/>
</dbReference>
<evidence type="ECO:0000313" key="11">
    <source>
        <dbReference type="EMBL" id="CAC5381276.1"/>
    </source>
</evidence>
<keyword evidence="4 11" id="KW-0378">Hydrolase</keyword>
<dbReference type="Proteomes" id="UP000507470">
    <property type="component" value="Unassembled WGS sequence"/>
</dbReference>
<dbReference type="Pfam" id="PF00759">
    <property type="entry name" value="Glyco_hydro_9"/>
    <property type="match status" value="1"/>
</dbReference>
<dbReference type="InterPro" id="IPR012341">
    <property type="entry name" value="6hp_glycosidase-like_sf"/>
</dbReference>
<keyword evidence="7 11" id="KW-0326">Glycosidase</keyword>
<evidence type="ECO:0000256" key="9">
    <source>
        <dbReference type="SAM" id="MobiDB-lite"/>
    </source>
</evidence>
<evidence type="ECO:0000256" key="1">
    <source>
        <dbReference type="ARBA" id="ARBA00000966"/>
    </source>
</evidence>
<keyword evidence="12" id="KW-1185">Reference proteome</keyword>